<gene>
    <name evidence="1" type="ordered locus">YpsIP31758_1599</name>
</gene>
<proteinExistence type="predicted"/>
<evidence type="ECO:0000313" key="2">
    <source>
        <dbReference type="Proteomes" id="UP000002412"/>
    </source>
</evidence>
<dbReference type="Proteomes" id="UP000002412">
    <property type="component" value="Chromosome"/>
</dbReference>
<organism evidence="1 2">
    <name type="scientific">Yersinia pseudotuberculosis serotype O:1b (strain IP 31758)</name>
    <dbReference type="NCBI Taxonomy" id="349747"/>
    <lineage>
        <taxon>Bacteria</taxon>
        <taxon>Pseudomonadati</taxon>
        <taxon>Pseudomonadota</taxon>
        <taxon>Gammaproteobacteria</taxon>
        <taxon>Enterobacterales</taxon>
        <taxon>Yersiniaceae</taxon>
        <taxon>Yersinia</taxon>
    </lineage>
</organism>
<dbReference type="EMBL" id="CP000720">
    <property type="protein sequence ID" value="ABS49179.1"/>
    <property type="molecule type" value="Genomic_DNA"/>
</dbReference>
<reference evidence="1 2" key="1">
    <citation type="journal article" date="2007" name="PLoS Genet.">
        <title>The complete genome sequence of Yersinia pseudotuberculosis IP31758, the causative agent of Far East scarlet-like fever.</title>
        <authorList>
            <person name="Eppinger M."/>
            <person name="Rosovitz M.J."/>
            <person name="Fricke W.F."/>
            <person name="Rasko D.A."/>
            <person name="Kokorina G."/>
            <person name="Fayolle C."/>
            <person name="Lindler L.E."/>
            <person name="Carniel E."/>
            <person name="Ravel J."/>
        </authorList>
    </citation>
    <scope>NUCLEOTIDE SEQUENCE [LARGE SCALE GENOMIC DNA]</scope>
    <source>
        <strain evidence="1 2">IP 31758</strain>
    </source>
</reference>
<evidence type="ECO:0000313" key="1">
    <source>
        <dbReference type="EMBL" id="ABS49179.1"/>
    </source>
</evidence>
<sequence length="39" mass="4463">MIEDNKGYSRFMEPLTVYISGFYSKKGRLSVAMAFRVLG</sequence>
<accession>A0A0U1R1T1</accession>
<dbReference type="AlphaFoldDB" id="A0A0U1R1T1"/>
<name>A0A0U1R1T1_YERP3</name>
<dbReference type="KEGG" id="ypi:YpsIP31758_1599"/>
<protein>
    <submittedName>
        <fullName evidence="1">Uncharacterized protein</fullName>
    </submittedName>
</protein>
<dbReference type="HOGENOM" id="CLU_3319654_0_0_6"/>